<dbReference type="PANTHER" id="PTHR11092">
    <property type="entry name" value="SUGAR NUCLEOTIDE EPIMERASE RELATED"/>
    <property type="match status" value="1"/>
</dbReference>
<dbReference type="EMBL" id="BONV01000001">
    <property type="protein sequence ID" value="GIG77197.1"/>
    <property type="molecule type" value="Genomic_DNA"/>
</dbReference>
<dbReference type="Pfam" id="PF01370">
    <property type="entry name" value="Epimerase"/>
    <property type="match status" value="1"/>
</dbReference>
<organism evidence="4 5">
    <name type="scientific">Planotetraspora kaengkrachanensis</name>
    <dbReference type="NCBI Taxonomy" id="575193"/>
    <lineage>
        <taxon>Bacteria</taxon>
        <taxon>Bacillati</taxon>
        <taxon>Actinomycetota</taxon>
        <taxon>Actinomycetes</taxon>
        <taxon>Streptosporangiales</taxon>
        <taxon>Streptosporangiaceae</taxon>
        <taxon>Planotetraspora</taxon>
    </lineage>
</organism>
<dbReference type="PANTHER" id="PTHR11092:SF0">
    <property type="entry name" value="EPIMERASE FAMILY PROTEIN SDR39U1"/>
    <property type="match status" value="1"/>
</dbReference>
<proteinExistence type="inferred from homology"/>
<evidence type="ECO:0000313" key="4">
    <source>
        <dbReference type="EMBL" id="GIG77197.1"/>
    </source>
</evidence>
<dbReference type="RefSeq" id="WP_203880695.1">
    <property type="nucleotide sequence ID" value="NZ_BAABHH010000001.1"/>
</dbReference>
<dbReference type="CDD" id="cd05242">
    <property type="entry name" value="SDR_a8"/>
    <property type="match status" value="1"/>
</dbReference>
<dbReference type="Gene3D" id="3.40.50.720">
    <property type="entry name" value="NAD(P)-binding Rossmann-like Domain"/>
    <property type="match status" value="1"/>
</dbReference>
<evidence type="ECO:0000256" key="1">
    <source>
        <dbReference type="ARBA" id="ARBA00009353"/>
    </source>
</evidence>
<protein>
    <submittedName>
        <fullName evidence="4">Epimerase</fullName>
    </submittedName>
</protein>
<dbReference type="InterPro" id="IPR010099">
    <property type="entry name" value="SDR39U1"/>
</dbReference>
<evidence type="ECO:0000259" key="2">
    <source>
        <dbReference type="Pfam" id="PF01370"/>
    </source>
</evidence>
<dbReference type="NCBIfam" id="TIGR01777">
    <property type="entry name" value="yfcH"/>
    <property type="match status" value="1"/>
</dbReference>
<sequence length="300" mass="31696">MDETTIAVTGSSGLLGSALIESLRGPGTRILRLVRRCPQNPDEAFWDPAGGVLAPAALEGVDAVVHLAGASVGDRRWTPEYKRKLLASRVAGTRTLTKALAVLERKPRVLLSGSAVGFYGDTGDRVVDETAPPGQGFLAGLAREWEHAAEPAEKAGIRVARLRTGFVVSGHDGALGRLIPIFKMGAGAVLGSGGQYMSWISLPDWVSAARFLLEDEGMSGPVNLTAPEPVTNAEFTRELAKALHRPTMPVPAPAFALRLALGEFAQEGLLIGQRALPRRLLDAGHRFAHPTLGEALAAVL</sequence>
<gene>
    <name evidence="4" type="ORF">Pka01_03240</name>
</gene>
<dbReference type="InterPro" id="IPR036291">
    <property type="entry name" value="NAD(P)-bd_dom_sf"/>
</dbReference>
<keyword evidence="5" id="KW-1185">Reference proteome</keyword>
<dbReference type="Proteomes" id="UP000630097">
    <property type="component" value="Unassembled WGS sequence"/>
</dbReference>
<dbReference type="AlphaFoldDB" id="A0A8J3LSB2"/>
<dbReference type="InterPro" id="IPR001509">
    <property type="entry name" value="Epimerase_deHydtase"/>
</dbReference>
<name>A0A8J3LSB2_9ACTN</name>
<evidence type="ECO:0000259" key="3">
    <source>
        <dbReference type="Pfam" id="PF08338"/>
    </source>
</evidence>
<feature type="domain" description="NAD-dependent epimerase/dehydratase" evidence="2">
    <location>
        <begin position="6"/>
        <end position="215"/>
    </location>
</feature>
<feature type="domain" description="DUF1731" evidence="3">
    <location>
        <begin position="252"/>
        <end position="298"/>
    </location>
</feature>
<dbReference type="SUPFAM" id="SSF51735">
    <property type="entry name" value="NAD(P)-binding Rossmann-fold domains"/>
    <property type="match status" value="1"/>
</dbReference>
<dbReference type="Pfam" id="PF08338">
    <property type="entry name" value="DUF1731"/>
    <property type="match status" value="1"/>
</dbReference>
<dbReference type="InterPro" id="IPR013549">
    <property type="entry name" value="DUF1731"/>
</dbReference>
<reference evidence="4 5" key="1">
    <citation type="submission" date="2021-01" db="EMBL/GenBank/DDBJ databases">
        <title>Whole genome shotgun sequence of Planotetraspora kaengkrachanensis NBRC 104272.</title>
        <authorList>
            <person name="Komaki H."/>
            <person name="Tamura T."/>
        </authorList>
    </citation>
    <scope>NUCLEOTIDE SEQUENCE [LARGE SCALE GENOMIC DNA]</scope>
    <source>
        <strain evidence="4 5">NBRC 104272</strain>
    </source>
</reference>
<accession>A0A8J3LSB2</accession>
<evidence type="ECO:0000313" key="5">
    <source>
        <dbReference type="Proteomes" id="UP000630097"/>
    </source>
</evidence>
<comment type="caution">
    <text evidence="4">The sequence shown here is derived from an EMBL/GenBank/DDBJ whole genome shotgun (WGS) entry which is preliminary data.</text>
</comment>
<comment type="similarity">
    <text evidence="1">Belongs to the NAD(P)-dependent epimerase/dehydratase family. SDR39U1 subfamily.</text>
</comment>